<name>A0A4Y9SR79_9BURK</name>
<dbReference type="Gene3D" id="2.60.40.2280">
    <property type="entry name" value="Heavy-metal resistance protein CzcE"/>
    <property type="match status" value="1"/>
</dbReference>
<feature type="signal peptide" evidence="1">
    <location>
        <begin position="1"/>
        <end position="23"/>
    </location>
</feature>
<dbReference type="AlphaFoldDB" id="A0A4Y9SR79"/>
<reference evidence="2 3" key="1">
    <citation type="submission" date="2019-03" db="EMBL/GenBank/DDBJ databases">
        <title>Draft Genome Sequence of Duganella callidus sp. nov., a Novel Duganella Species Isolated from Cultivated Soil.</title>
        <authorList>
            <person name="Raths R."/>
            <person name="Peta V."/>
            <person name="Bucking H."/>
        </authorList>
    </citation>
    <scope>NUCLEOTIDE SEQUENCE [LARGE SCALE GENOMIC DNA]</scope>
    <source>
        <strain evidence="2 3">DN04</strain>
    </source>
</reference>
<dbReference type="Pfam" id="PF16986">
    <property type="entry name" value="CzcE"/>
    <property type="match status" value="1"/>
</dbReference>
<protein>
    <submittedName>
        <fullName evidence="2">CzcE family metal-binding protein</fullName>
    </submittedName>
</protein>
<organism evidence="2 3">
    <name type="scientific">Duganella callida</name>
    <dbReference type="NCBI Taxonomy" id="2561932"/>
    <lineage>
        <taxon>Bacteria</taxon>
        <taxon>Pseudomonadati</taxon>
        <taxon>Pseudomonadota</taxon>
        <taxon>Betaproteobacteria</taxon>
        <taxon>Burkholderiales</taxon>
        <taxon>Oxalobacteraceae</taxon>
        <taxon>Telluria group</taxon>
        <taxon>Duganella</taxon>
    </lineage>
</organism>
<proteinExistence type="predicted"/>
<feature type="chain" id="PRO_5021329107" evidence="1">
    <location>
        <begin position="24"/>
        <end position="109"/>
    </location>
</feature>
<dbReference type="RefSeq" id="WP_135200312.1">
    <property type="nucleotide sequence ID" value="NZ_SPVG01000037.1"/>
</dbReference>
<evidence type="ECO:0000313" key="2">
    <source>
        <dbReference type="EMBL" id="TFW29292.1"/>
    </source>
</evidence>
<dbReference type="InterPro" id="IPR031560">
    <property type="entry name" value="CzcE"/>
</dbReference>
<dbReference type="Proteomes" id="UP000297729">
    <property type="component" value="Unassembled WGS sequence"/>
</dbReference>
<dbReference type="InterPro" id="IPR038674">
    <property type="entry name" value="CzcE_sf"/>
</dbReference>
<comment type="caution">
    <text evidence="2">The sequence shown here is derived from an EMBL/GenBank/DDBJ whole genome shotgun (WGS) entry which is preliminary data.</text>
</comment>
<keyword evidence="3" id="KW-1185">Reference proteome</keyword>
<keyword evidence="1" id="KW-0732">Signal</keyword>
<dbReference type="EMBL" id="SPVG01000037">
    <property type="protein sequence ID" value="TFW29292.1"/>
    <property type="molecule type" value="Genomic_DNA"/>
</dbReference>
<evidence type="ECO:0000313" key="3">
    <source>
        <dbReference type="Proteomes" id="UP000297729"/>
    </source>
</evidence>
<sequence>MLRTQTLIAMALAASAYSMTAAAGEIDAKYYGAPAAASAASRVIEIGSDTRHVQVTNGEVITFSVGGQQYTWNFQVYGQSRAIALAALLPKTMHADGVTVYVAPDPLYR</sequence>
<accession>A0A4Y9SR79</accession>
<evidence type="ECO:0000256" key="1">
    <source>
        <dbReference type="SAM" id="SignalP"/>
    </source>
</evidence>
<gene>
    <name evidence="2" type="ORF">E4L98_04185</name>
</gene>
<dbReference type="OrthoDB" id="8720747at2"/>